<comment type="caution">
    <text evidence="1">The sequence shown here is derived from an EMBL/GenBank/DDBJ whole genome shotgun (WGS) entry which is preliminary data.</text>
</comment>
<gene>
    <name evidence="1" type="ORF">DJ64_33390</name>
</gene>
<proteinExistence type="predicted"/>
<name>A0ABR4T420_9ACTN</name>
<dbReference type="EMBL" id="JJMG01000081">
    <property type="protein sequence ID" value="KEG42203.1"/>
    <property type="molecule type" value="Genomic_DNA"/>
</dbReference>
<evidence type="ECO:0000313" key="2">
    <source>
        <dbReference type="Proteomes" id="UP000027632"/>
    </source>
</evidence>
<organism evidence="1 2">
    <name type="scientific">Streptomyces griseorubens</name>
    <dbReference type="NCBI Taxonomy" id="66897"/>
    <lineage>
        <taxon>Bacteria</taxon>
        <taxon>Bacillati</taxon>
        <taxon>Actinomycetota</taxon>
        <taxon>Actinomycetes</taxon>
        <taxon>Kitasatosporales</taxon>
        <taxon>Streptomycetaceae</taxon>
        <taxon>Streptomyces</taxon>
        <taxon>Streptomyces althioticus group</taxon>
    </lineage>
</organism>
<accession>A0ABR4T420</accession>
<keyword evidence="2" id="KW-1185">Reference proteome</keyword>
<dbReference type="Proteomes" id="UP000027632">
    <property type="component" value="Unassembled WGS sequence"/>
</dbReference>
<sequence length="81" mass="7966">MSRLVFSGDGVVPACCGSAGSSPCGVVASPSGEGEGRNSLAKSLAIFGEVMVPSVRTLGRVFCGLGSSAFLLSISPSSDTP</sequence>
<reference evidence="1 2" key="1">
    <citation type="submission" date="2014-04" db="EMBL/GenBank/DDBJ databases">
        <title>Draft genome sequence of the novel Streptomyces griseorubens JSD-1 playing a role in carbon and nitrogen cycle.</title>
        <authorList>
            <consortium name="Shanghai Jiao Tong University"/>
            <person name="Feng H."/>
            <person name="Sun Y."/>
            <person name="Zhi Y."/>
            <person name="Mao L."/>
            <person name="Luo Y."/>
            <person name="Wei X."/>
            <person name="Zhou P."/>
        </authorList>
    </citation>
    <scope>NUCLEOTIDE SEQUENCE [LARGE SCALE GENOMIC DNA]</scope>
    <source>
        <strain evidence="1 2">JSD-1</strain>
    </source>
</reference>
<protein>
    <recommendedName>
        <fullName evidence="3">Secreted protein</fullName>
    </recommendedName>
</protein>
<evidence type="ECO:0000313" key="1">
    <source>
        <dbReference type="EMBL" id="KEG42203.1"/>
    </source>
</evidence>
<evidence type="ECO:0008006" key="3">
    <source>
        <dbReference type="Google" id="ProtNLM"/>
    </source>
</evidence>